<organism evidence="1">
    <name type="scientific">Tetraselmis sp. GSL018</name>
    <dbReference type="NCBI Taxonomy" id="582737"/>
    <lineage>
        <taxon>Eukaryota</taxon>
        <taxon>Viridiplantae</taxon>
        <taxon>Chlorophyta</taxon>
        <taxon>core chlorophytes</taxon>
        <taxon>Chlorodendrophyceae</taxon>
        <taxon>Chlorodendrales</taxon>
        <taxon>Chlorodendraceae</taxon>
        <taxon>Tetraselmis</taxon>
    </lineage>
</organism>
<accession>A0A061RAK7</accession>
<proteinExistence type="predicted"/>
<gene>
    <name evidence="1" type="ORF">TSPGSL018_10561</name>
</gene>
<sequence length="47" mass="5114">MPAPSPPLCELILHMPIPSSSRENGGMDSYSSCFVWSYAKSLVLQSV</sequence>
<name>A0A061RAK7_9CHLO</name>
<dbReference type="AlphaFoldDB" id="A0A061RAK7"/>
<evidence type="ECO:0000313" key="1">
    <source>
        <dbReference type="EMBL" id="JAC67670.1"/>
    </source>
</evidence>
<reference evidence="1" key="1">
    <citation type="submission" date="2014-05" db="EMBL/GenBank/DDBJ databases">
        <title>The transcriptome of the halophilic microalga Tetraselmis sp. GSL018 isolated from the Great Salt Lake, Utah.</title>
        <authorList>
            <person name="Jinkerson R.E."/>
            <person name="D'Adamo S."/>
            <person name="Posewitz M.C."/>
        </authorList>
    </citation>
    <scope>NUCLEOTIDE SEQUENCE</scope>
    <source>
        <strain evidence="1">GSL018</strain>
    </source>
</reference>
<dbReference type="EMBL" id="GBEZ01018808">
    <property type="protein sequence ID" value="JAC67670.1"/>
    <property type="molecule type" value="Transcribed_RNA"/>
</dbReference>
<protein>
    <submittedName>
        <fullName evidence="1">Uncharacterized protein</fullName>
    </submittedName>
</protein>
<feature type="non-terminal residue" evidence="1">
    <location>
        <position position="47"/>
    </location>
</feature>